<evidence type="ECO:0000313" key="3">
    <source>
        <dbReference type="Proteomes" id="UP000286045"/>
    </source>
</evidence>
<proteinExistence type="predicted"/>
<reference evidence="2 3" key="1">
    <citation type="submission" date="2018-12" db="EMBL/GenBank/DDBJ databases">
        <title>Draft genome sequence of Xylaria grammica IHI A82.</title>
        <authorList>
            <person name="Buettner E."/>
            <person name="Kellner H."/>
        </authorList>
    </citation>
    <scope>NUCLEOTIDE SEQUENCE [LARGE SCALE GENOMIC DNA]</scope>
    <source>
        <strain evidence="2 3">IHI A82</strain>
    </source>
</reference>
<dbReference type="Proteomes" id="UP000286045">
    <property type="component" value="Unassembled WGS sequence"/>
</dbReference>
<feature type="domain" description="Tse2 ADP-ribosyltransferase toxin" evidence="1">
    <location>
        <begin position="36"/>
        <end position="178"/>
    </location>
</feature>
<accession>A0A439CMZ8</accession>
<keyword evidence="3" id="KW-1185">Reference proteome</keyword>
<protein>
    <recommendedName>
        <fullName evidence="1">Tse2 ADP-ribosyltransferase toxin domain-containing protein</fullName>
    </recommendedName>
</protein>
<dbReference type="AlphaFoldDB" id="A0A439CMZ8"/>
<dbReference type="InterPro" id="IPR041018">
    <property type="entry name" value="ADPRTs_Tse2"/>
</dbReference>
<name>A0A439CMZ8_9PEZI</name>
<comment type="caution">
    <text evidence="2">The sequence shown here is derived from an EMBL/GenBank/DDBJ whole genome shotgun (WGS) entry which is preliminary data.</text>
</comment>
<dbReference type="EMBL" id="RYZI01000758">
    <property type="protein sequence ID" value="RWA03545.1"/>
    <property type="molecule type" value="Genomic_DNA"/>
</dbReference>
<gene>
    <name evidence="2" type="ORF">EKO27_g11559</name>
</gene>
<dbReference type="Pfam" id="PF18648">
    <property type="entry name" value="ADPRTs_Tse2"/>
    <property type="match status" value="1"/>
</dbReference>
<sequence>MIGVAQRFAFRPLFAPSRILRRGFSIKAIYSSFPATLSYYSPRQKVCLYDEREADNRPDNVYYDRVTLENGLVFPRASQNPFISNGAIMFPNTAMMQEIFRRHYDEALDREEGGQEIDTPYIYSVPKGTPIPSHLILVNEFLSQFSLQPAHGMPLEALNEALDEFYSKHARKEEAGSWLGNHPYHLAIDDNVDAKWMSE</sequence>
<evidence type="ECO:0000259" key="1">
    <source>
        <dbReference type="Pfam" id="PF18648"/>
    </source>
</evidence>
<evidence type="ECO:0000313" key="2">
    <source>
        <dbReference type="EMBL" id="RWA03545.1"/>
    </source>
</evidence>
<organism evidence="2 3">
    <name type="scientific">Xylaria grammica</name>
    <dbReference type="NCBI Taxonomy" id="363999"/>
    <lineage>
        <taxon>Eukaryota</taxon>
        <taxon>Fungi</taxon>
        <taxon>Dikarya</taxon>
        <taxon>Ascomycota</taxon>
        <taxon>Pezizomycotina</taxon>
        <taxon>Sordariomycetes</taxon>
        <taxon>Xylariomycetidae</taxon>
        <taxon>Xylariales</taxon>
        <taxon>Xylariaceae</taxon>
        <taxon>Xylaria</taxon>
    </lineage>
</organism>